<dbReference type="AlphaFoldDB" id="A0A0B2VCL9"/>
<accession>A0A0B2VCL9</accession>
<evidence type="ECO:0000256" key="1">
    <source>
        <dbReference type="SAM" id="MobiDB-lite"/>
    </source>
</evidence>
<protein>
    <submittedName>
        <fullName evidence="2">Uncharacterized protein</fullName>
    </submittedName>
</protein>
<dbReference type="EMBL" id="JPKZ01001930">
    <property type="protein sequence ID" value="KHN79229.1"/>
    <property type="molecule type" value="Genomic_DNA"/>
</dbReference>
<sequence length="123" mass="13924">MADGTITRFHQSAPQNRFIRRITRSQRALLDHVARLLPNTECCCRSRDQLDHTCQNTSSANSTITSSTSRSAEHCPAATPTIERPKVTSATLEVYPRRKRYRERPPTSTVHRPLLNEVLPGDI</sequence>
<name>A0A0B2VCL9_TOXCA</name>
<proteinExistence type="predicted"/>
<feature type="non-terminal residue" evidence="2">
    <location>
        <position position="123"/>
    </location>
</feature>
<gene>
    <name evidence="2" type="ORF">Tcan_01001</name>
</gene>
<feature type="region of interest" description="Disordered" evidence="1">
    <location>
        <begin position="54"/>
        <end position="88"/>
    </location>
</feature>
<organism evidence="2 3">
    <name type="scientific">Toxocara canis</name>
    <name type="common">Canine roundworm</name>
    <dbReference type="NCBI Taxonomy" id="6265"/>
    <lineage>
        <taxon>Eukaryota</taxon>
        <taxon>Metazoa</taxon>
        <taxon>Ecdysozoa</taxon>
        <taxon>Nematoda</taxon>
        <taxon>Chromadorea</taxon>
        <taxon>Rhabditida</taxon>
        <taxon>Spirurina</taxon>
        <taxon>Ascaridomorpha</taxon>
        <taxon>Ascaridoidea</taxon>
        <taxon>Toxocaridae</taxon>
        <taxon>Toxocara</taxon>
    </lineage>
</organism>
<comment type="caution">
    <text evidence="2">The sequence shown here is derived from an EMBL/GenBank/DDBJ whole genome shotgun (WGS) entry which is preliminary data.</text>
</comment>
<keyword evidence="3" id="KW-1185">Reference proteome</keyword>
<evidence type="ECO:0000313" key="3">
    <source>
        <dbReference type="Proteomes" id="UP000031036"/>
    </source>
</evidence>
<feature type="compositionally biased region" description="Low complexity" evidence="1">
    <location>
        <begin position="57"/>
        <end position="70"/>
    </location>
</feature>
<evidence type="ECO:0000313" key="2">
    <source>
        <dbReference type="EMBL" id="KHN79229.1"/>
    </source>
</evidence>
<reference evidence="2 3" key="1">
    <citation type="submission" date="2014-11" db="EMBL/GenBank/DDBJ databases">
        <title>Genetic blueprint of the zoonotic pathogen Toxocara canis.</title>
        <authorList>
            <person name="Zhu X.-Q."/>
            <person name="Korhonen P.K."/>
            <person name="Cai H."/>
            <person name="Young N.D."/>
            <person name="Nejsum P."/>
            <person name="von Samson-Himmelstjerna G."/>
            <person name="Boag P.R."/>
            <person name="Tan P."/>
            <person name="Li Q."/>
            <person name="Min J."/>
            <person name="Yang Y."/>
            <person name="Wang X."/>
            <person name="Fang X."/>
            <person name="Hall R.S."/>
            <person name="Hofmann A."/>
            <person name="Sternberg P.W."/>
            <person name="Jex A.R."/>
            <person name="Gasser R.B."/>
        </authorList>
    </citation>
    <scope>NUCLEOTIDE SEQUENCE [LARGE SCALE GENOMIC DNA]</scope>
    <source>
        <strain evidence="2">PN_DK_2014</strain>
    </source>
</reference>
<dbReference type="Proteomes" id="UP000031036">
    <property type="component" value="Unassembled WGS sequence"/>
</dbReference>